<dbReference type="EMBL" id="ML213661">
    <property type="protein sequence ID" value="TFK32857.1"/>
    <property type="molecule type" value="Genomic_DNA"/>
</dbReference>
<keyword evidence="1" id="KW-0812">Transmembrane</keyword>
<evidence type="ECO:0000313" key="2">
    <source>
        <dbReference type="EMBL" id="TFK32857.1"/>
    </source>
</evidence>
<evidence type="ECO:0000313" key="3">
    <source>
        <dbReference type="Proteomes" id="UP000308652"/>
    </source>
</evidence>
<feature type="transmembrane region" description="Helical" evidence="1">
    <location>
        <begin position="20"/>
        <end position="42"/>
    </location>
</feature>
<gene>
    <name evidence="2" type="ORF">BDQ12DRAFT_691901</name>
</gene>
<organism evidence="2 3">
    <name type="scientific">Crucibulum laeve</name>
    <dbReference type="NCBI Taxonomy" id="68775"/>
    <lineage>
        <taxon>Eukaryota</taxon>
        <taxon>Fungi</taxon>
        <taxon>Dikarya</taxon>
        <taxon>Basidiomycota</taxon>
        <taxon>Agaricomycotina</taxon>
        <taxon>Agaricomycetes</taxon>
        <taxon>Agaricomycetidae</taxon>
        <taxon>Agaricales</taxon>
        <taxon>Agaricineae</taxon>
        <taxon>Nidulariaceae</taxon>
        <taxon>Crucibulum</taxon>
    </lineage>
</organism>
<evidence type="ECO:0000256" key="1">
    <source>
        <dbReference type="SAM" id="Phobius"/>
    </source>
</evidence>
<keyword evidence="1" id="KW-0472">Membrane</keyword>
<dbReference type="AlphaFoldDB" id="A0A5C3LJX3"/>
<sequence length="58" mass="6214">MKISRAAATESRPLLTPLAGINIIVSANLAAGPTIIVLRFSIPSPSTQRSHARYQDLQ</sequence>
<keyword evidence="3" id="KW-1185">Reference proteome</keyword>
<name>A0A5C3LJX3_9AGAR</name>
<accession>A0A5C3LJX3</accession>
<proteinExistence type="predicted"/>
<reference evidence="2 3" key="1">
    <citation type="journal article" date="2019" name="Nat. Ecol. Evol.">
        <title>Megaphylogeny resolves global patterns of mushroom evolution.</title>
        <authorList>
            <person name="Varga T."/>
            <person name="Krizsan K."/>
            <person name="Foldi C."/>
            <person name="Dima B."/>
            <person name="Sanchez-Garcia M."/>
            <person name="Sanchez-Ramirez S."/>
            <person name="Szollosi G.J."/>
            <person name="Szarkandi J.G."/>
            <person name="Papp V."/>
            <person name="Albert L."/>
            <person name="Andreopoulos W."/>
            <person name="Angelini C."/>
            <person name="Antonin V."/>
            <person name="Barry K.W."/>
            <person name="Bougher N.L."/>
            <person name="Buchanan P."/>
            <person name="Buyck B."/>
            <person name="Bense V."/>
            <person name="Catcheside P."/>
            <person name="Chovatia M."/>
            <person name="Cooper J."/>
            <person name="Damon W."/>
            <person name="Desjardin D."/>
            <person name="Finy P."/>
            <person name="Geml J."/>
            <person name="Haridas S."/>
            <person name="Hughes K."/>
            <person name="Justo A."/>
            <person name="Karasinski D."/>
            <person name="Kautmanova I."/>
            <person name="Kiss B."/>
            <person name="Kocsube S."/>
            <person name="Kotiranta H."/>
            <person name="LaButti K.M."/>
            <person name="Lechner B.E."/>
            <person name="Liimatainen K."/>
            <person name="Lipzen A."/>
            <person name="Lukacs Z."/>
            <person name="Mihaltcheva S."/>
            <person name="Morgado L.N."/>
            <person name="Niskanen T."/>
            <person name="Noordeloos M.E."/>
            <person name="Ohm R.A."/>
            <person name="Ortiz-Santana B."/>
            <person name="Ovrebo C."/>
            <person name="Racz N."/>
            <person name="Riley R."/>
            <person name="Savchenko A."/>
            <person name="Shiryaev A."/>
            <person name="Soop K."/>
            <person name="Spirin V."/>
            <person name="Szebenyi C."/>
            <person name="Tomsovsky M."/>
            <person name="Tulloss R.E."/>
            <person name="Uehling J."/>
            <person name="Grigoriev I.V."/>
            <person name="Vagvolgyi C."/>
            <person name="Papp T."/>
            <person name="Martin F.M."/>
            <person name="Miettinen O."/>
            <person name="Hibbett D.S."/>
            <person name="Nagy L.G."/>
        </authorList>
    </citation>
    <scope>NUCLEOTIDE SEQUENCE [LARGE SCALE GENOMIC DNA]</scope>
    <source>
        <strain evidence="2 3">CBS 166.37</strain>
    </source>
</reference>
<keyword evidence="1" id="KW-1133">Transmembrane helix</keyword>
<protein>
    <submittedName>
        <fullName evidence="2">Uncharacterized protein</fullName>
    </submittedName>
</protein>
<dbReference type="Proteomes" id="UP000308652">
    <property type="component" value="Unassembled WGS sequence"/>
</dbReference>